<dbReference type="GO" id="GO:0005524">
    <property type="term" value="F:ATP binding"/>
    <property type="evidence" value="ECO:0007669"/>
    <property type="project" value="UniProtKB-UniRule"/>
</dbReference>
<organism evidence="10">
    <name type="scientific">uncultured Anaerotruncus sp</name>
    <dbReference type="NCBI Taxonomy" id="905011"/>
    <lineage>
        <taxon>Bacteria</taxon>
        <taxon>Bacillati</taxon>
        <taxon>Bacillota</taxon>
        <taxon>Clostridia</taxon>
        <taxon>Eubacteriales</taxon>
        <taxon>Oscillospiraceae</taxon>
        <taxon>Anaerotruncus</taxon>
        <taxon>environmental samples</taxon>
    </lineage>
</organism>
<dbReference type="GO" id="GO:0051082">
    <property type="term" value="F:unfolded protein binding"/>
    <property type="evidence" value="ECO:0007669"/>
    <property type="project" value="UniProtKB-UniRule"/>
</dbReference>
<dbReference type="SUPFAM" id="SSF54211">
    <property type="entry name" value="Ribosomal protein S5 domain 2-like"/>
    <property type="match status" value="1"/>
</dbReference>
<dbReference type="InterPro" id="IPR019805">
    <property type="entry name" value="Heat_shock_protein_90_CS"/>
</dbReference>
<dbReference type="PANTHER" id="PTHR11528">
    <property type="entry name" value="HEAT SHOCK PROTEIN 90 FAMILY MEMBER"/>
    <property type="match status" value="1"/>
</dbReference>
<dbReference type="SUPFAM" id="SSF55874">
    <property type="entry name" value="ATPase domain of HSP90 chaperone/DNA topoisomerase II/histidine kinase"/>
    <property type="match status" value="1"/>
</dbReference>
<dbReference type="PROSITE" id="PS00298">
    <property type="entry name" value="HSP90"/>
    <property type="match status" value="1"/>
</dbReference>
<dbReference type="AlphaFoldDB" id="A0A1C6GHN4"/>
<dbReference type="InterPro" id="IPR001404">
    <property type="entry name" value="Hsp90_fam"/>
</dbReference>
<evidence type="ECO:0000256" key="2">
    <source>
        <dbReference type="ARBA" id="ARBA00008239"/>
    </source>
</evidence>
<sequence length="632" mass="72326">MAKKQFKAESKRLLDLMIHSIYSNREIFLREILSNASDAIDKLCYRGLTDREVGLSRDDFYIEILPDREARTITVRDNGIGMDRQSLEENLGTIASSGSLQFKKEIAGQEGADDTDIIGQFGVGFYSAFIVSDKVTVITRPYGSDVAYKWVSSGADGYTITECTRDTAGTDVIMHLKEDTEDDKYSEFLEEYRLRSLVKKYSDYIRWPIKMMVTKSRPVEVGEGEDKKTEYEQYSEVDTLNSMVPIWHRPKSEVTSEEYADFYREKCGDFEAPLTTIRVSTEGLTSYEALLFIPARTPYNYYSNDYQKGLQLYSSGVLIMENCADLLPEHFRFVKGVVDSPDVSLNISREMLQQDRQVRTIATNIEKKIRRELEKLLESDREKYESFFAQFGLQLKYGAVGDYGAHKDQLRDLLLFYSSTQEKPVTLKEYVARMPEDQKEIYYACGDSVQKIANLPQTEAIRDRGWEILYLTDEVDEFVMQILHDQDGKELKNVNAAELPESEEEKKAAKEKEEQSGELLAFLKETLKDKVSDVQISSKLKSHPVFLSSTGEVTLEMEKYFAQMKMEDAPKAQRVLELGADHPMFNKLQQAFSSDRDRAAKLAQLLYQQASLIAGFAIEDPTAYTDLVCELL</sequence>
<evidence type="ECO:0000256" key="7">
    <source>
        <dbReference type="ARBA" id="ARBA00023186"/>
    </source>
</evidence>
<keyword evidence="6 8" id="KW-0346">Stress response</keyword>
<protein>
    <recommendedName>
        <fullName evidence="8">Chaperone protein HtpG</fullName>
    </recommendedName>
    <alternativeName>
        <fullName evidence="8">Heat shock protein HtpG</fullName>
    </alternativeName>
    <alternativeName>
        <fullName evidence="8">High temperature protein G</fullName>
    </alternativeName>
</protein>
<feature type="binding site" evidence="9">
    <location>
        <position position="170"/>
    </location>
    <ligand>
        <name>ATP</name>
        <dbReference type="ChEBI" id="CHEBI:30616"/>
    </ligand>
</feature>
<feature type="binding site" evidence="9">
    <location>
        <begin position="97"/>
        <end position="98"/>
    </location>
    <ligand>
        <name>ATP</name>
        <dbReference type="ChEBI" id="CHEBI:30616"/>
    </ligand>
</feature>
<name>A0A1C6GHN4_9FIRM</name>
<dbReference type="Pfam" id="PF00183">
    <property type="entry name" value="HSP90"/>
    <property type="match status" value="1"/>
</dbReference>
<dbReference type="PIRSF" id="PIRSF002583">
    <property type="entry name" value="Hsp90"/>
    <property type="match status" value="1"/>
</dbReference>
<accession>A0A1C6GHN4</accession>
<dbReference type="EMBL" id="FMHG01000001">
    <property type="protein sequence ID" value="SCJ44892.1"/>
    <property type="molecule type" value="Genomic_DNA"/>
</dbReference>
<evidence type="ECO:0000256" key="4">
    <source>
        <dbReference type="ARBA" id="ARBA00022741"/>
    </source>
</evidence>
<dbReference type="Gene3D" id="3.40.50.11260">
    <property type="match status" value="1"/>
</dbReference>
<evidence type="ECO:0000256" key="1">
    <source>
        <dbReference type="ARBA" id="ARBA00004496"/>
    </source>
</evidence>
<dbReference type="GO" id="GO:0140662">
    <property type="term" value="F:ATP-dependent protein folding chaperone"/>
    <property type="evidence" value="ECO:0007669"/>
    <property type="project" value="InterPro"/>
</dbReference>
<dbReference type="InterPro" id="IPR037196">
    <property type="entry name" value="HSP90_C"/>
</dbReference>
<feature type="binding site" evidence="9">
    <location>
        <position position="349"/>
    </location>
    <ligand>
        <name>ATP</name>
        <dbReference type="ChEBI" id="CHEBI:30616"/>
    </ligand>
</feature>
<dbReference type="InterPro" id="IPR020575">
    <property type="entry name" value="Hsp90_N"/>
</dbReference>
<dbReference type="GO" id="GO:0016887">
    <property type="term" value="F:ATP hydrolysis activity"/>
    <property type="evidence" value="ECO:0007669"/>
    <property type="project" value="InterPro"/>
</dbReference>
<comment type="subunit">
    <text evidence="8">Homodimer.</text>
</comment>
<dbReference type="InterPro" id="IPR036890">
    <property type="entry name" value="HATPase_C_sf"/>
</dbReference>
<feature type="binding site" evidence="9">
    <location>
        <position position="31"/>
    </location>
    <ligand>
        <name>ATP</name>
        <dbReference type="ChEBI" id="CHEBI:30616"/>
    </ligand>
</feature>
<dbReference type="Pfam" id="PF13589">
    <property type="entry name" value="HATPase_c_3"/>
    <property type="match status" value="1"/>
</dbReference>
<feature type="binding site" evidence="9">
    <location>
        <position position="82"/>
    </location>
    <ligand>
        <name>ATP</name>
        <dbReference type="ChEBI" id="CHEBI:30616"/>
    </ligand>
</feature>
<keyword evidence="4 8" id="KW-0547">Nucleotide-binding</keyword>
<dbReference type="Gene3D" id="3.30.230.80">
    <property type="match status" value="1"/>
</dbReference>
<dbReference type="NCBIfam" id="NF003555">
    <property type="entry name" value="PRK05218.1"/>
    <property type="match status" value="1"/>
</dbReference>
<feature type="region of interest" description="C" evidence="8">
    <location>
        <begin position="560"/>
        <end position="632"/>
    </location>
</feature>
<evidence type="ECO:0000256" key="8">
    <source>
        <dbReference type="HAMAP-Rule" id="MF_00505"/>
    </source>
</evidence>
<feature type="binding site" evidence="9">
    <location>
        <position position="90"/>
    </location>
    <ligand>
        <name>ATP</name>
        <dbReference type="ChEBI" id="CHEBI:30616"/>
    </ligand>
</feature>
<comment type="subcellular location">
    <subcellularLocation>
        <location evidence="1 8">Cytoplasm</location>
    </subcellularLocation>
</comment>
<feature type="region of interest" description="A; substrate-binding" evidence="8">
    <location>
        <begin position="1"/>
        <end position="349"/>
    </location>
</feature>
<dbReference type="InterPro" id="IPR020568">
    <property type="entry name" value="Ribosomal_Su5_D2-typ_SF"/>
</dbReference>
<feature type="binding site" evidence="9">
    <location>
        <position position="35"/>
    </location>
    <ligand>
        <name>ATP</name>
        <dbReference type="ChEBI" id="CHEBI:30616"/>
    </ligand>
</feature>
<reference evidence="10" key="1">
    <citation type="submission" date="2015-09" db="EMBL/GenBank/DDBJ databases">
        <authorList>
            <consortium name="Pathogen Informatics"/>
        </authorList>
    </citation>
    <scope>NUCLEOTIDE SEQUENCE</scope>
    <source>
        <strain evidence="10">2789STDY5834896</strain>
    </source>
</reference>
<evidence type="ECO:0000313" key="10">
    <source>
        <dbReference type="EMBL" id="SCJ44892.1"/>
    </source>
</evidence>
<dbReference type="Gene3D" id="3.30.565.10">
    <property type="entry name" value="Histidine kinase-like ATPase, C-terminal domain"/>
    <property type="match status" value="1"/>
</dbReference>
<evidence type="ECO:0000256" key="9">
    <source>
        <dbReference type="PIRSR" id="PIRSR002583-1"/>
    </source>
</evidence>
<dbReference type="HAMAP" id="MF_00505">
    <property type="entry name" value="HSP90"/>
    <property type="match status" value="1"/>
</dbReference>
<keyword evidence="7 8" id="KW-0143">Chaperone</keyword>
<gene>
    <name evidence="8 10" type="primary">htpG</name>
    <name evidence="10" type="ORF">SAMEA3545359_00397</name>
</gene>
<comment type="caution">
    <text evidence="8">Lacks conserved residue(s) required for the propagation of feature annotation.</text>
</comment>
<evidence type="ECO:0000256" key="3">
    <source>
        <dbReference type="ARBA" id="ARBA00022490"/>
    </source>
</evidence>
<feature type="binding site" evidence="9">
    <location>
        <begin position="120"/>
        <end position="125"/>
    </location>
    <ligand>
        <name>ATP</name>
        <dbReference type="ChEBI" id="CHEBI:30616"/>
    </ligand>
</feature>
<evidence type="ECO:0000256" key="6">
    <source>
        <dbReference type="ARBA" id="ARBA00023016"/>
    </source>
</evidence>
<comment type="function">
    <text evidence="8">Molecular chaperone. Has ATPase activity.</text>
</comment>
<dbReference type="Gene3D" id="1.20.120.790">
    <property type="entry name" value="Heat shock protein 90, C-terminal domain"/>
    <property type="match status" value="1"/>
</dbReference>
<dbReference type="PRINTS" id="PR00775">
    <property type="entry name" value="HEATSHOCK90"/>
</dbReference>
<dbReference type="FunFam" id="3.30.565.10:FF:000009">
    <property type="entry name" value="Molecular chaperone HtpG"/>
    <property type="match status" value="1"/>
</dbReference>
<dbReference type="SUPFAM" id="SSF110942">
    <property type="entry name" value="HSP90 C-terminal domain"/>
    <property type="match status" value="1"/>
</dbReference>
<feature type="binding site" evidence="9">
    <location>
        <position position="77"/>
    </location>
    <ligand>
        <name>ATP</name>
        <dbReference type="ChEBI" id="CHEBI:30616"/>
    </ligand>
</feature>
<dbReference type="GO" id="GO:0005737">
    <property type="term" value="C:cytoplasm"/>
    <property type="evidence" value="ECO:0007669"/>
    <property type="project" value="UniProtKB-SubCell"/>
</dbReference>
<comment type="similarity">
    <text evidence="2 8">Belongs to the heat shock protein 90 family.</text>
</comment>
<keyword evidence="3 8" id="KW-0963">Cytoplasm</keyword>
<evidence type="ECO:0000256" key="5">
    <source>
        <dbReference type="ARBA" id="ARBA00022840"/>
    </source>
</evidence>
<proteinExistence type="inferred from homology"/>
<keyword evidence="5 8" id="KW-0067">ATP-binding</keyword>
<dbReference type="CDD" id="cd16927">
    <property type="entry name" value="HATPase_Hsp90-like"/>
    <property type="match status" value="1"/>
</dbReference>